<protein>
    <recommendedName>
        <fullName evidence="1">Phosphate regulon transcriptional regulatory protein PhoB</fullName>
    </recommendedName>
</protein>
<feature type="domain" description="OmpR/PhoB-type" evidence="11">
    <location>
        <begin position="123"/>
        <end position="221"/>
    </location>
</feature>
<dbReference type="Proteomes" id="UP000515842">
    <property type="component" value="Chromosome"/>
</dbReference>
<dbReference type="GO" id="GO:0032993">
    <property type="term" value="C:protein-DNA complex"/>
    <property type="evidence" value="ECO:0007669"/>
    <property type="project" value="TreeGrafter"/>
</dbReference>
<dbReference type="InterPro" id="IPR011006">
    <property type="entry name" value="CheY-like_superfamily"/>
</dbReference>
<name>A0A7G9LNG1_9BACT</name>
<dbReference type="PROSITE" id="PS50110">
    <property type="entry name" value="RESPONSE_REGULATORY"/>
    <property type="match status" value="1"/>
</dbReference>
<dbReference type="FunFam" id="1.10.10.10:FF:000018">
    <property type="entry name" value="DNA-binding response regulator ResD"/>
    <property type="match status" value="1"/>
</dbReference>
<dbReference type="GO" id="GO:0005829">
    <property type="term" value="C:cytosol"/>
    <property type="evidence" value="ECO:0007669"/>
    <property type="project" value="TreeGrafter"/>
</dbReference>
<dbReference type="InterPro" id="IPR036388">
    <property type="entry name" value="WH-like_DNA-bd_sf"/>
</dbReference>
<evidence type="ECO:0000256" key="9">
    <source>
        <dbReference type="PROSITE-ProRule" id="PRU01091"/>
    </source>
</evidence>
<keyword evidence="4" id="KW-0805">Transcription regulation</keyword>
<evidence type="ECO:0000259" key="10">
    <source>
        <dbReference type="PROSITE" id="PS50110"/>
    </source>
</evidence>
<dbReference type="GO" id="GO:0006355">
    <property type="term" value="P:regulation of DNA-templated transcription"/>
    <property type="evidence" value="ECO:0007669"/>
    <property type="project" value="InterPro"/>
</dbReference>
<keyword evidence="5 9" id="KW-0238">DNA-binding</keyword>
<dbReference type="InterPro" id="IPR016032">
    <property type="entry name" value="Sig_transdc_resp-reg_C-effctor"/>
</dbReference>
<dbReference type="Pfam" id="PF00486">
    <property type="entry name" value="Trans_reg_C"/>
    <property type="match status" value="1"/>
</dbReference>
<keyword evidence="2 8" id="KW-0597">Phosphoprotein</keyword>
<feature type="modified residue" description="4-aspartylphosphate" evidence="8">
    <location>
        <position position="54"/>
    </location>
</feature>
<evidence type="ECO:0000313" key="12">
    <source>
        <dbReference type="EMBL" id="QNM90160.1"/>
    </source>
</evidence>
<dbReference type="Gene3D" id="6.10.250.690">
    <property type="match status" value="1"/>
</dbReference>
<dbReference type="Gene3D" id="1.10.10.10">
    <property type="entry name" value="Winged helix-like DNA-binding domain superfamily/Winged helix DNA-binding domain"/>
    <property type="match status" value="1"/>
</dbReference>
<feature type="DNA-binding region" description="OmpR/PhoB-type" evidence="9">
    <location>
        <begin position="123"/>
        <end position="221"/>
    </location>
</feature>
<evidence type="ECO:0000256" key="6">
    <source>
        <dbReference type="ARBA" id="ARBA00023163"/>
    </source>
</evidence>
<keyword evidence="3" id="KW-0902">Two-component regulatory system</keyword>
<accession>A0A7G9LNG1</accession>
<comment type="function">
    <text evidence="7">This protein is a positive regulator for the phosphate regulon. Transcription of this operon is positively regulated by PhoB and PhoR when phosphate is limited.</text>
</comment>
<dbReference type="EMBL" id="CP060693">
    <property type="protein sequence ID" value="QNM90160.1"/>
    <property type="molecule type" value="Genomic_DNA"/>
</dbReference>
<evidence type="ECO:0000256" key="2">
    <source>
        <dbReference type="ARBA" id="ARBA00022553"/>
    </source>
</evidence>
<dbReference type="RefSeq" id="WP_187474513.1">
    <property type="nucleotide sequence ID" value="NZ_CP060693.1"/>
</dbReference>
<evidence type="ECO:0000256" key="4">
    <source>
        <dbReference type="ARBA" id="ARBA00023015"/>
    </source>
</evidence>
<sequence>MNKKVLLVEDDLQMQSLIVDYLKDYGFIVTAFDNPKDVLEDFKLNSDYSIIILDLMLPFMDGFDLFNKLKEIKNIPIIISTARGDIGNKIHGFELGADDYLAKPYEPRELVLRIESILKRNSNKSFKVGNFTIDKDNRTVLIDDYAIDFTKIEFEIFIYLIENKNKISSREQILNATSLDFNTKNRTIDMHISNIRAKIGDDSKNPKYIKSVWGIGYKFVG</sequence>
<proteinExistence type="predicted"/>
<dbReference type="SUPFAM" id="SSF52172">
    <property type="entry name" value="CheY-like"/>
    <property type="match status" value="1"/>
</dbReference>
<keyword evidence="6" id="KW-0804">Transcription</keyword>
<dbReference type="InterPro" id="IPR001867">
    <property type="entry name" value="OmpR/PhoB-type_DNA-bd"/>
</dbReference>
<dbReference type="Pfam" id="PF00072">
    <property type="entry name" value="Response_reg"/>
    <property type="match status" value="1"/>
</dbReference>
<evidence type="ECO:0000259" key="11">
    <source>
        <dbReference type="PROSITE" id="PS51755"/>
    </source>
</evidence>
<reference evidence="12 13" key="1">
    <citation type="journal article" date="2020" name="Front. Microbiol.">
        <title>Genomic Analysis and Antimicrobial Resistance of Aliarcobacter cryaerophilus Strains From German Water Poultry.</title>
        <authorList>
            <person name="Muller E."/>
            <person name="Hotzel H."/>
            <person name="Ahlers C."/>
            <person name="Hanel I."/>
            <person name="Tomaso H."/>
            <person name="Abdel-Glil M.Y."/>
        </authorList>
    </citation>
    <scope>NUCLEOTIDE SEQUENCE [LARGE SCALE GENOMIC DNA]</scope>
    <source>
        <strain evidence="12 13">16CS1285-4</strain>
    </source>
</reference>
<gene>
    <name evidence="12" type="ORF">HOO34_11215</name>
</gene>
<evidence type="ECO:0000313" key="13">
    <source>
        <dbReference type="Proteomes" id="UP000515842"/>
    </source>
</evidence>
<dbReference type="PANTHER" id="PTHR48111:SF1">
    <property type="entry name" value="TWO-COMPONENT RESPONSE REGULATOR ORR33"/>
    <property type="match status" value="1"/>
</dbReference>
<evidence type="ECO:0000256" key="7">
    <source>
        <dbReference type="ARBA" id="ARBA00024735"/>
    </source>
</evidence>
<dbReference type="CDD" id="cd00383">
    <property type="entry name" value="trans_reg_C"/>
    <property type="match status" value="1"/>
</dbReference>
<dbReference type="PROSITE" id="PS51755">
    <property type="entry name" value="OMPR_PHOB"/>
    <property type="match status" value="1"/>
</dbReference>
<dbReference type="GO" id="GO:0000156">
    <property type="term" value="F:phosphorelay response regulator activity"/>
    <property type="evidence" value="ECO:0007669"/>
    <property type="project" value="TreeGrafter"/>
</dbReference>
<dbReference type="SMART" id="SM00862">
    <property type="entry name" value="Trans_reg_C"/>
    <property type="match status" value="1"/>
</dbReference>
<evidence type="ECO:0000256" key="3">
    <source>
        <dbReference type="ARBA" id="ARBA00023012"/>
    </source>
</evidence>
<dbReference type="AlphaFoldDB" id="A0A7G9LNG1"/>
<dbReference type="PANTHER" id="PTHR48111">
    <property type="entry name" value="REGULATOR OF RPOS"/>
    <property type="match status" value="1"/>
</dbReference>
<evidence type="ECO:0000256" key="5">
    <source>
        <dbReference type="ARBA" id="ARBA00023125"/>
    </source>
</evidence>
<dbReference type="SMART" id="SM00448">
    <property type="entry name" value="REC"/>
    <property type="match status" value="1"/>
</dbReference>
<organism evidence="12 13">
    <name type="scientific">Aliarcobacter cryaerophilus</name>
    <dbReference type="NCBI Taxonomy" id="28198"/>
    <lineage>
        <taxon>Bacteria</taxon>
        <taxon>Pseudomonadati</taxon>
        <taxon>Campylobacterota</taxon>
        <taxon>Epsilonproteobacteria</taxon>
        <taxon>Campylobacterales</taxon>
        <taxon>Arcobacteraceae</taxon>
        <taxon>Aliarcobacter</taxon>
    </lineage>
</organism>
<dbReference type="InterPro" id="IPR039420">
    <property type="entry name" value="WalR-like"/>
</dbReference>
<feature type="domain" description="Response regulatory" evidence="10">
    <location>
        <begin position="4"/>
        <end position="118"/>
    </location>
</feature>
<dbReference type="InterPro" id="IPR001789">
    <property type="entry name" value="Sig_transdc_resp-reg_receiver"/>
</dbReference>
<dbReference type="GO" id="GO:0000976">
    <property type="term" value="F:transcription cis-regulatory region binding"/>
    <property type="evidence" value="ECO:0007669"/>
    <property type="project" value="TreeGrafter"/>
</dbReference>
<evidence type="ECO:0000256" key="8">
    <source>
        <dbReference type="PROSITE-ProRule" id="PRU00169"/>
    </source>
</evidence>
<dbReference type="Gene3D" id="3.40.50.2300">
    <property type="match status" value="1"/>
</dbReference>
<evidence type="ECO:0000256" key="1">
    <source>
        <dbReference type="ARBA" id="ARBA00013332"/>
    </source>
</evidence>
<dbReference type="SUPFAM" id="SSF46894">
    <property type="entry name" value="C-terminal effector domain of the bipartite response regulators"/>
    <property type="match status" value="1"/>
</dbReference>